<dbReference type="InterPro" id="IPR051120">
    <property type="entry name" value="ABC_AA/LPS_Transport"/>
</dbReference>
<dbReference type="SMART" id="SM00382">
    <property type="entry name" value="AAA"/>
    <property type="match status" value="1"/>
</dbReference>
<comment type="caution">
    <text evidence="5">The sequence shown here is derived from an EMBL/GenBank/DDBJ whole genome shotgun (WGS) entry which is preliminary data.</text>
</comment>
<dbReference type="CDD" id="cd03219">
    <property type="entry name" value="ABC_Mj1267_LivG_branched"/>
    <property type="match status" value="1"/>
</dbReference>
<dbReference type="GO" id="GO:0005524">
    <property type="term" value="F:ATP binding"/>
    <property type="evidence" value="ECO:0007669"/>
    <property type="project" value="UniProtKB-KW"/>
</dbReference>
<evidence type="ECO:0000256" key="1">
    <source>
        <dbReference type="ARBA" id="ARBA00022448"/>
    </source>
</evidence>
<dbReference type="InterPro" id="IPR003593">
    <property type="entry name" value="AAA+_ATPase"/>
</dbReference>
<dbReference type="InterPro" id="IPR027417">
    <property type="entry name" value="P-loop_NTPase"/>
</dbReference>
<dbReference type="Pfam" id="PF12399">
    <property type="entry name" value="BCA_ABC_TP_C"/>
    <property type="match status" value="1"/>
</dbReference>
<keyword evidence="2" id="KW-0547">Nucleotide-binding</keyword>
<keyword evidence="3" id="KW-0067">ATP-binding</keyword>
<dbReference type="OrthoDB" id="9806149at2"/>
<gene>
    <name evidence="5" type="ORF">RU07_17485</name>
</gene>
<evidence type="ECO:0000256" key="2">
    <source>
        <dbReference type="ARBA" id="ARBA00022741"/>
    </source>
</evidence>
<feature type="domain" description="ABC transporter" evidence="4">
    <location>
        <begin position="6"/>
        <end position="247"/>
    </location>
</feature>
<evidence type="ECO:0000256" key="3">
    <source>
        <dbReference type="ARBA" id="ARBA00022840"/>
    </source>
</evidence>
<name>A0A0D0JXG1_AGRTU</name>
<dbReference type="Proteomes" id="UP000035017">
    <property type="component" value="Unassembled WGS sequence"/>
</dbReference>
<reference evidence="5 6" key="1">
    <citation type="submission" date="2014-12" db="EMBL/GenBank/DDBJ databases">
        <title>16Stimator: statistical estimation of ribosomal gene copy numbers from draft genome assemblies.</title>
        <authorList>
            <person name="Perisin M.A."/>
            <person name="Vetter M."/>
            <person name="Gilbert J.A."/>
            <person name="Bergelson J."/>
        </authorList>
    </citation>
    <scope>NUCLEOTIDE SEQUENCE [LARGE SCALE GENOMIC DNA]</scope>
    <source>
        <strain evidence="5 6">MEJ076</strain>
    </source>
</reference>
<evidence type="ECO:0000313" key="6">
    <source>
        <dbReference type="Proteomes" id="UP000035017"/>
    </source>
</evidence>
<accession>A0A0D0JXG1</accession>
<dbReference type="GO" id="GO:0016887">
    <property type="term" value="F:ATP hydrolysis activity"/>
    <property type="evidence" value="ECO:0007669"/>
    <property type="project" value="InterPro"/>
</dbReference>
<dbReference type="PANTHER" id="PTHR45772:SF9">
    <property type="entry name" value="CONSERVED COMPONENT OF ABC TRANSPORTER FOR NATURAL AMINO ACIDS"/>
    <property type="match status" value="1"/>
</dbReference>
<dbReference type="InterPro" id="IPR032823">
    <property type="entry name" value="BCA_ABC_TP_C"/>
</dbReference>
<organism evidence="5 6">
    <name type="scientific">Agrobacterium tumefaciens</name>
    <dbReference type="NCBI Taxonomy" id="358"/>
    <lineage>
        <taxon>Bacteria</taxon>
        <taxon>Pseudomonadati</taxon>
        <taxon>Pseudomonadota</taxon>
        <taxon>Alphaproteobacteria</taxon>
        <taxon>Hyphomicrobiales</taxon>
        <taxon>Rhizobiaceae</taxon>
        <taxon>Rhizobium/Agrobacterium group</taxon>
        <taxon>Agrobacterium</taxon>
        <taxon>Agrobacterium tumefaciens complex</taxon>
    </lineage>
</organism>
<dbReference type="PANTHER" id="PTHR45772">
    <property type="entry name" value="CONSERVED COMPONENT OF ABC TRANSPORTER FOR NATURAL AMINO ACIDS-RELATED"/>
    <property type="match status" value="1"/>
</dbReference>
<dbReference type="EMBL" id="JXQV01000021">
    <property type="protein sequence ID" value="KIQ00349.1"/>
    <property type="molecule type" value="Genomic_DNA"/>
</dbReference>
<protein>
    <submittedName>
        <fullName evidence="5">Branched-chain amino acid ABC transporter substrate-binding protein</fullName>
    </submittedName>
</protein>
<keyword evidence="1" id="KW-0813">Transport</keyword>
<dbReference type="AlphaFoldDB" id="A0A0D0JXG1"/>
<evidence type="ECO:0000259" key="4">
    <source>
        <dbReference type="PROSITE" id="PS50893"/>
    </source>
</evidence>
<dbReference type="Pfam" id="PF00005">
    <property type="entry name" value="ABC_tran"/>
    <property type="match status" value="1"/>
</dbReference>
<dbReference type="SUPFAM" id="SSF52540">
    <property type="entry name" value="P-loop containing nucleoside triphosphate hydrolases"/>
    <property type="match status" value="1"/>
</dbReference>
<dbReference type="Gene3D" id="3.40.50.300">
    <property type="entry name" value="P-loop containing nucleotide triphosphate hydrolases"/>
    <property type="match status" value="1"/>
</dbReference>
<dbReference type="GO" id="GO:0005886">
    <property type="term" value="C:plasma membrane"/>
    <property type="evidence" value="ECO:0007669"/>
    <property type="project" value="TreeGrafter"/>
</dbReference>
<dbReference type="PROSITE" id="PS50893">
    <property type="entry name" value="ABC_TRANSPORTER_2"/>
    <property type="match status" value="1"/>
</dbReference>
<dbReference type="InterPro" id="IPR003439">
    <property type="entry name" value="ABC_transporter-like_ATP-bd"/>
</dbReference>
<evidence type="ECO:0000313" key="5">
    <source>
        <dbReference type="EMBL" id="KIQ00349.1"/>
    </source>
</evidence>
<sequence length="252" mass="27080">MTKDLLVVEGLSKRFGGLLAVCDVSLSLRQDEIHAVIGPNGAGKSSLINLLSGDLSVSAGRVLLEGKDVTGEAPHRRCRAGIGRSYQKTTIFHERTVLDNVRLAAQSARHNTLAMRRVTLVEMETEEAALAALQETGLTDRAATVARQMSHGEQRQLEVAMVLATKPRVLLVDEPLAGMGHSEAKRMADVIRGLAVGRGILLVEHDMDIVFAIADRLTVMADGKVIASGAVEEVRRDARVRAAYLGETEDAA</sequence>
<proteinExistence type="predicted"/>